<proteinExistence type="predicted"/>
<comment type="caution">
    <text evidence="1">The sequence shown here is derived from an EMBL/GenBank/DDBJ whole genome shotgun (WGS) entry which is preliminary data.</text>
</comment>
<evidence type="ECO:0000313" key="1">
    <source>
        <dbReference type="EMBL" id="REA60953.1"/>
    </source>
</evidence>
<dbReference type="EMBL" id="QNUL01000009">
    <property type="protein sequence ID" value="REA60953.1"/>
    <property type="molecule type" value="Genomic_DNA"/>
</dbReference>
<gene>
    <name evidence="1" type="ORF">DSL64_13745</name>
</gene>
<keyword evidence="2" id="KW-1185">Reference proteome</keyword>
<organism evidence="1 2">
    <name type="scientific">Dyadobacter luteus</name>
    <dbReference type="NCBI Taxonomy" id="2259619"/>
    <lineage>
        <taxon>Bacteria</taxon>
        <taxon>Pseudomonadati</taxon>
        <taxon>Bacteroidota</taxon>
        <taxon>Cytophagia</taxon>
        <taxon>Cytophagales</taxon>
        <taxon>Spirosomataceae</taxon>
        <taxon>Dyadobacter</taxon>
    </lineage>
</organism>
<accession>A0A3D8YAX5</accession>
<evidence type="ECO:0000313" key="2">
    <source>
        <dbReference type="Proteomes" id="UP000256373"/>
    </source>
</evidence>
<reference evidence="1 2" key="1">
    <citation type="submission" date="2018-07" db="EMBL/GenBank/DDBJ databases">
        <title>Dyadobacter roseus sp. nov., isolated from rose rhizosphere soil.</title>
        <authorList>
            <person name="Chen L."/>
        </authorList>
    </citation>
    <scope>NUCLEOTIDE SEQUENCE [LARGE SCALE GENOMIC DNA]</scope>
    <source>
        <strain evidence="1 2">RS19</strain>
    </source>
</reference>
<name>A0A3D8YAX5_9BACT</name>
<protein>
    <submittedName>
        <fullName evidence="1">Uncharacterized protein</fullName>
    </submittedName>
</protein>
<dbReference type="Proteomes" id="UP000256373">
    <property type="component" value="Unassembled WGS sequence"/>
</dbReference>
<dbReference type="AlphaFoldDB" id="A0A3D8YAX5"/>
<sequence>MQCCLGKTVENRAGIGIFDTLFVANGSLAVHGDIHLVDAHVLGQGSLVMRAESSAKIVSQRSEVNNLVVVMPGRVQLEGELVIRQSLSLQSGILDVSAGALILSDSAALQLKHGASILQNSRFASLPVKGGHQGTFEFSAKAILTPLTTEHKRYTPKTYQHYHEVHDFPLMIYREAATAPPEHSRMITV</sequence>